<gene>
    <name evidence="1" type="primary">leuL</name>
    <name evidence="1" type="ORF">KAJ71_01095</name>
</gene>
<organism evidence="1 2">
    <name type="scientific">Serratia silvae</name>
    <dbReference type="NCBI Taxonomy" id="2824122"/>
    <lineage>
        <taxon>Bacteria</taxon>
        <taxon>Pseudomonadati</taxon>
        <taxon>Pseudomonadota</taxon>
        <taxon>Gammaproteobacteria</taxon>
        <taxon>Enterobacterales</taxon>
        <taxon>Yersiniaceae</taxon>
        <taxon>Serratia</taxon>
    </lineage>
</organism>
<protein>
    <submittedName>
        <fullName evidence="1">Leu operon leader peptide</fullName>
    </submittedName>
</protein>
<accession>A0ABT0K6I4</accession>
<dbReference type="Proteomes" id="UP001165275">
    <property type="component" value="Unassembled WGS sequence"/>
</dbReference>
<dbReference type="EMBL" id="JAGQDC010000001">
    <property type="protein sequence ID" value="MCL1027644.1"/>
    <property type="molecule type" value="Genomic_DNA"/>
</dbReference>
<comment type="caution">
    <text evidence="1">The sequence shown here is derived from an EMBL/GenBank/DDBJ whole genome shotgun (WGS) entry which is preliminary data.</text>
</comment>
<evidence type="ECO:0000313" key="1">
    <source>
        <dbReference type="EMBL" id="MCL1027644.1"/>
    </source>
</evidence>
<proteinExistence type="predicted"/>
<name>A0ABT0K6I4_9GAMM</name>
<evidence type="ECO:0000313" key="2">
    <source>
        <dbReference type="Proteomes" id="UP001165275"/>
    </source>
</evidence>
<keyword evidence="2" id="KW-1185">Reference proteome</keyword>
<reference evidence="1" key="1">
    <citation type="submission" date="2021-04" db="EMBL/GenBank/DDBJ databases">
        <title>Genome sequence of Serratia sp. arafor3.</title>
        <authorList>
            <person name="Besaury L."/>
        </authorList>
    </citation>
    <scope>NUCLEOTIDE SEQUENCE</scope>
    <source>
        <strain evidence="1">Arafor3</strain>
    </source>
</reference>
<sequence>MIRTHRLLGLLLIASYVRGTLVDGVQS</sequence>